<gene>
    <name evidence="1" type="ORF">RPERSI_LOCUS13556</name>
</gene>
<proteinExistence type="predicted"/>
<dbReference type="EMBL" id="CAJVQC010030235">
    <property type="protein sequence ID" value="CAG8744955.1"/>
    <property type="molecule type" value="Genomic_DNA"/>
</dbReference>
<accession>A0ACA9QCA2</accession>
<reference evidence="1" key="1">
    <citation type="submission" date="2021-06" db="EMBL/GenBank/DDBJ databases">
        <authorList>
            <person name="Kallberg Y."/>
            <person name="Tangrot J."/>
            <person name="Rosling A."/>
        </authorList>
    </citation>
    <scope>NUCLEOTIDE SEQUENCE</scope>
    <source>
        <strain evidence="1">MA461A</strain>
    </source>
</reference>
<keyword evidence="2" id="KW-1185">Reference proteome</keyword>
<feature type="non-terminal residue" evidence="1">
    <location>
        <position position="190"/>
    </location>
</feature>
<comment type="caution">
    <text evidence="1">The sequence shown here is derived from an EMBL/GenBank/DDBJ whole genome shotgun (WGS) entry which is preliminary data.</text>
</comment>
<sequence>MPRERKFKKFLRKDELNSERVLNEYLNALKSEIEVLRNILENKNKVLAKVLEITKEIMIKYKDPMIEKVIQDIQNEINYSSSSPQEDLEIKKELLQYMQIKTDNRLDLEKTNYPSELFPTIHSVDFEQLQEVENIYNEYTKNIPDDLKEEWLKYKSRIVQEYQDDIFKIKHPSIVGQTFDEIFDFPMLIP</sequence>
<protein>
    <submittedName>
        <fullName evidence="1">20797_t:CDS:1</fullName>
    </submittedName>
</protein>
<name>A0ACA9QCA2_9GLOM</name>
<dbReference type="Proteomes" id="UP000789920">
    <property type="component" value="Unassembled WGS sequence"/>
</dbReference>
<evidence type="ECO:0000313" key="1">
    <source>
        <dbReference type="EMBL" id="CAG8744955.1"/>
    </source>
</evidence>
<evidence type="ECO:0000313" key="2">
    <source>
        <dbReference type="Proteomes" id="UP000789920"/>
    </source>
</evidence>
<organism evidence="1 2">
    <name type="scientific">Racocetra persica</name>
    <dbReference type="NCBI Taxonomy" id="160502"/>
    <lineage>
        <taxon>Eukaryota</taxon>
        <taxon>Fungi</taxon>
        <taxon>Fungi incertae sedis</taxon>
        <taxon>Mucoromycota</taxon>
        <taxon>Glomeromycotina</taxon>
        <taxon>Glomeromycetes</taxon>
        <taxon>Diversisporales</taxon>
        <taxon>Gigasporaceae</taxon>
        <taxon>Racocetra</taxon>
    </lineage>
</organism>